<dbReference type="RefSeq" id="WP_255499659.1">
    <property type="nucleotide sequence ID" value="NZ_BJTG01000005.1"/>
</dbReference>
<keyword evidence="6" id="KW-1185">Reference proteome</keyword>
<proteinExistence type="predicted"/>
<evidence type="ECO:0000313" key="6">
    <source>
        <dbReference type="Proteomes" id="UP000503640"/>
    </source>
</evidence>
<dbReference type="Pfam" id="PF13193">
    <property type="entry name" value="AMP-binding_C"/>
    <property type="match status" value="1"/>
</dbReference>
<feature type="domain" description="Carrier" evidence="4">
    <location>
        <begin position="1002"/>
        <end position="1077"/>
    </location>
</feature>
<evidence type="ECO:0000256" key="2">
    <source>
        <dbReference type="ARBA" id="ARBA00022450"/>
    </source>
</evidence>
<dbReference type="CDD" id="cd05930">
    <property type="entry name" value="A_NRPS"/>
    <property type="match status" value="1"/>
</dbReference>
<dbReference type="PRINTS" id="PR00154">
    <property type="entry name" value="AMPBINDING"/>
</dbReference>
<comment type="caution">
    <text evidence="5">The sequence shown here is derived from an EMBL/GenBank/DDBJ whole genome shotgun (WGS) entry which is preliminary data.</text>
</comment>
<dbReference type="Gene3D" id="3.40.50.980">
    <property type="match status" value="2"/>
</dbReference>
<dbReference type="CDD" id="cd19531">
    <property type="entry name" value="LCL_NRPS-like"/>
    <property type="match status" value="1"/>
</dbReference>
<dbReference type="InterPro" id="IPR020845">
    <property type="entry name" value="AMP-binding_CS"/>
</dbReference>
<dbReference type="PROSITE" id="PS50075">
    <property type="entry name" value="CARRIER"/>
    <property type="match status" value="1"/>
</dbReference>
<dbReference type="FunFam" id="1.10.1200.10:FF:000016">
    <property type="entry name" value="Non-ribosomal peptide synthase"/>
    <property type="match status" value="1"/>
</dbReference>
<dbReference type="AlphaFoldDB" id="A0A7I9VP86"/>
<keyword evidence="2" id="KW-0596">Phosphopantetheine</keyword>
<accession>A0A7I9VP86</accession>
<dbReference type="Gene3D" id="3.30.300.30">
    <property type="match status" value="1"/>
</dbReference>
<dbReference type="Pfam" id="PF00550">
    <property type="entry name" value="PP-binding"/>
    <property type="match status" value="1"/>
</dbReference>
<dbReference type="PANTHER" id="PTHR45527">
    <property type="entry name" value="NONRIBOSOMAL PEPTIDE SYNTHETASE"/>
    <property type="match status" value="1"/>
</dbReference>
<dbReference type="InterPro" id="IPR006162">
    <property type="entry name" value="Ppantetheine_attach_site"/>
</dbReference>
<dbReference type="Gene3D" id="3.30.559.30">
    <property type="entry name" value="Nonribosomal peptide synthetase, condensation domain"/>
    <property type="match status" value="1"/>
</dbReference>
<sequence length="1108" mass="116593">MFESGSAAGAAGLDTLLSRGQRALWFLQRLAPLSPAYNSVHLVRLGQATDLDALRRAMDGLVERHEALRTSFPAVDGRPARRVAPSGAMPFAVEDAGGAGLGALREQIARDVYAPFELAAGPLARCRVYRNSAAGDLVLMAIHHAVVDLWSWALFLHDLGALYAAARAGVAPALAPPLYGWADHVRAEEALLASADGERLWASWQRALAGCDLAPVALPLDRARPASPSFRGGSRGRRLGLELSRRFRALGRAHGATPFMTLLAAFAVLLHRYTGQEDLLVGTPAANRTRENAGLFGYVVNLLPMRVDLSGAPSFATLLGRVRDTVRRGLEAARFPHALVVERLHPARGAGGAPLVNVALTYQKTAQLVDAAALASFALGEEGGRLELGGLALGSLPLHEQPSPFDLTAIVAEAGEELVLSLEYQRDLFDEASIDSMLAQFATLLDGIVEDPARAIADLPLATGGERRALLAAALPPEPGPAPEPVHEAFARQVAATPEAVAVEQGEVALTYAELARRAARLSRRLRGMGVAPEAPVGVLVERSPELVTALWGVLGAGAAWLPLDPAAPDARNAFILEDAGAGVVLTTRDRAVRLAGLGAAVVVLDDVDVDASEAAGPAAPAPVGPDSLAYVIYTSGTTGRPKGVLVDHEAFATHCREVVRHYQLDPADRVLQFASPAFDASLEQIVPPLLAGATVVLRDDDVPGGGPFHRFAARARLSVVNVPPAWWAEWARACAGAAAPEPVPALRLVIVGGDAMPGEPLAAWRRSPMAGARLLNAYGPTEATITATLHEVALPSEGEAAPATLPIGRPLPGRSAYVVERGGELAPDGVPGELLLGGRCIARGYLRRPDLTEARFTADPFDHRAGARAYRTGDLVRRRHDGAIEFLGRVDGQVKLRGFRIELGEIEALLAEHPAVREAAVDLVQAGPADRRLAAWVALAPGVEAGPSELKRHLRARLPEYMVPAAFAFVAALPRTAGGKLDRTALPALAAGAVDRAPFVAPRDEVEAGLATLWAELLGLERVGAQDDFFDLGGHSLLAAQLVARVQRAFGVELPLRTVFEARTVEALALAVLDGLAARIAPEELDEVLDRVEAGEAAPPAAEPAGG</sequence>
<dbReference type="Proteomes" id="UP000503640">
    <property type="component" value="Unassembled WGS sequence"/>
</dbReference>
<evidence type="ECO:0000259" key="4">
    <source>
        <dbReference type="PROSITE" id="PS50075"/>
    </source>
</evidence>
<dbReference type="Gene3D" id="3.30.559.10">
    <property type="entry name" value="Chloramphenicol acetyltransferase-like domain"/>
    <property type="match status" value="1"/>
</dbReference>
<dbReference type="PANTHER" id="PTHR45527:SF1">
    <property type="entry name" value="FATTY ACID SYNTHASE"/>
    <property type="match status" value="1"/>
</dbReference>
<dbReference type="GO" id="GO:0005737">
    <property type="term" value="C:cytoplasm"/>
    <property type="evidence" value="ECO:0007669"/>
    <property type="project" value="TreeGrafter"/>
</dbReference>
<evidence type="ECO:0000256" key="3">
    <source>
        <dbReference type="ARBA" id="ARBA00022553"/>
    </source>
</evidence>
<gene>
    <name evidence="5" type="ORF">AMYX_25080</name>
</gene>
<name>A0A7I9VP86_9BACT</name>
<dbReference type="InterPro" id="IPR020459">
    <property type="entry name" value="AMP-binding"/>
</dbReference>
<dbReference type="InterPro" id="IPR001242">
    <property type="entry name" value="Condensation_dom"/>
</dbReference>
<dbReference type="InterPro" id="IPR029058">
    <property type="entry name" value="AB_hydrolase_fold"/>
</dbReference>
<dbReference type="Pfam" id="PF00501">
    <property type="entry name" value="AMP-binding"/>
    <property type="match status" value="1"/>
</dbReference>
<evidence type="ECO:0000313" key="5">
    <source>
        <dbReference type="EMBL" id="GEJ57767.1"/>
    </source>
</evidence>
<dbReference type="GO" id="GO:0031177">
    <property type="term" value="F:phosphopantetheine binding"/>
    <property type="evidence" value="ECO:0007669"/>
    <property type="project" value="InterPro"/>
</dbReference>
<dbReference type="GO" id="GO:0003824">
    <property type="term" value="F:catalytic activity"/>
    <property type="evidence" value="ECO:0007669"/>
    <property type="project" value="InterPro"/>
</dbReference>
<dbReference type="InterPro" id="IPR045851">
    <property type="entry name" value="AMP-bd_C_sf"/>
</dbReference>
<reference evidence="6" key="1">
    <citation type="journal article" date="2020" name="Appl. Environ. Microbiol.">
        <title>Diazotrophic Anaeromyxobacter Isolates from Soils.</title>
        <authorList>
            <person name="Masuda Y."/>
            <person name="Yamanaka H."/>
            <person name="Xu Z.X."/>
            <person name="Shiratori Y."/>
            <person name="Aono T."/>
            <person name="Amachi S."/>
            <person name="Senoo K."/>
            <person name="Itoh H."/>
        </authorList>
    </citation>
    <scope>NUCLEOTIDE SEQUENCE [LARGE SCALE GENOMIC DNA]</scope>
    <source>
        <strain evidence="6">R267</strain>
    </source>
</reference>
<dbReference type="PROSITE" id="PS00012">
    <property type="entry name" value="PHOSPHOPANTETHEINE"/>
    <property type="match status" value="1"/>
</dbReference>
<dbReference type="SUPFAM" id="SSF56801">
    <property type="entry name" value="Acetyl-CoA synthetase-like"/>
    <property type="match status" value="1"/>
</dbReference>
<dbReference type="Gene3D" id="3.40.50.1820">
    <property type="entry name" value="alpha/beta hydrolase"/>
    <property type="match status" value="1"/>
</dbReference>
<dbReference type="GO" id="GO:0043041">
    <property type="term" value="P:amino acid activation for nonribosomal peptide biosynthetic process"/>
    <property type="evidence" value="ECO:0007669"/>
    <property type="project" value="TreeGrafter"/>
</dbReference>
<dbReference type="InterPro" id="IPR010071">
    <property type="entry name" value="AA_adenyl_dom"/>
</dbReference>
<organism evidence="5 6">
    <name type="scientific">Anaeromyxobacter diazotrophicus</name>
    <dbReference type="NCBI Taxonomy" id="2590199"/>
    <lineage>
        <taxon>Bacteria</taxon>
        <taxon>Pseudomonadati</taxon>
        <taxon>Myxococcota</taxon>
        <taxon>Myxococcia</taxon>
        <taxon>Myxococcales</taxon>
        <taxon>Cystobacterineae</taxon>
        <taxon>Anaeromyxobacteraceae</taxon>
        <taxon>Anaeromyxobacter</taxon>
    </lineage>
</organism>
<dbReference type="FunFam" id="3.40.50.980:FF:000001">
    <property type="entry name" value="Non-ribosomal peptide synthetase"/>
    <property type="match status" value="1"/>
</dbReference>
<dbReference type="SUPFAM" id="SSF47336">
    <property type="entry name" value="ACP-like"/>
    <property type="match status" value="1"/>
</dbReference>
<dbReference type="InterPro" id="IPR036736">
    <property type="entry name" value="ACP-like_sf"/>
</dbReference>
<dbReference type="FunFam" id="3.40.50.12780:FF:000012">
    <property type="entry name" value="Non-ribosomal peptide synthetase"/>
    <property type="match status" value="1"/>
</dbReference>
<dbReference type="NCBIfam" id="TIGR01733">
    <property type="entry name" value="AA-adenyl-dom"/>
    <property type="match status" value="1"/>
</dbReference>
<dbReference type="Gene3D" id="2.30.38.10">
    <property type="entry name" value="Luciferase, Domain 3"/>
    <property type="match status" value="1"/>
</dbReference>
<dbReference type="EMBL" id="BJTG01000005">
    <property type="protein sequence ID" value="GEJ57767.1"/>
    <property type="molecule type" value="Genomic_DNA"/>
</dbReference>
<dbReference type="SMART" id="SM00823">
    <property type="entry name" value="PKS_PP"/>
    <property type="match status" value="1"/>
</dbReference>
<dbReference type="PROSITE" id="PS00455">
    <property type="entry name" value="AMP_BINDING"/>
    <property type="match status" value="1"/>
</dbReference>
<dbReference type="GO" id="GO:0044550">
    <property type="term" value="P:secondary metabolite biosynthetic process"/>
    <property type="evidence" value="ECO:0007669"/>
    <property type="project" value="TreeGrafter"/>
</dbReference>
<evidence type="ECO:0000256" key="1">
    <source>
        <dbReference type="ARBA" id="ARBA00001957"/>
    </source>
</evidence>
<keyword evidence="3" id="KW-0597">Phosphoprotein</keyword>
<protein>
    <submittedName>
        <fullName evidence="5">Pyoverdine sidechain peptide synthetase</fullName>
    </submittedName>
</protein>
<dbReference type="InterPro" id="IPR025110">
    <property type="entry name" value="AMP-bd_C"/>
</dbReference>
<dbReference type="GO" id="GO:0072330">
    <property type="term" value="P:monocarboxylic acid biosynthetic process"/>
    <property type="evidence" value="ECO:0007669"/>
    <property type="project" value="UniProtKB-ARBA"/>
</dbReference>
<dbReference type="InterPro" id="IPR000873">
    <property type="entry name" value="AMP-dep_synth/lig_dom"/>
</dbReference>
<dbReference type="InterPro" id="IPR020806">
    <property type="entry name" value="PKS_PP-bd"/>
</dbReference>
<dbReference type="Pfam" id="PF00668">
    <property type="entry name" value="Condensation"/>
    <property type="match status" value="1"/>
</dbReference>
<dbReference type="SUPFAM" id="SSF52777">
    <property type="entry name" value="CoA-dependent acyltransferases"/>
    <property type="match status" value="2"/>
</dbReference>
<dbReference type="InterPro" id="IPR009081">
    <property type="entry name" value="PP-bd_ACP"/>
</dbReference>
<comment type="cofactor">
    <cofactor evidence="1">
        <name>pantetheine 4'-phosphate</name>
        <dbReference type="ChEBI" id="CHEBI:47942"/>
    </cofactor>
</comment>
<dbReference type="InterPro" id="IPR023213">
    <property type="entry name" value="CAT-like_dom_sf"/>
</dbReference>